<reference evidence="4" key="1">
    <citation type="submission" date="2019-12" db="EMBL/GenBank/DDBJ databases">
        <title>Novel species isolated from a subtropical stream in China.</title>
        <authorList>
            <person name="Lu H."/>
        </authorList>
    </citation>
    <scope>NUCLEOTIDE SEQUENCE [LARGE SCALE GENOMIC DNA]</scope>
    <source>
        <strain evidence="4">FT93W</strain>
    </source>
</reference>
<protein>
    <submittedName>
        <fullName evidence="4">MCE family protein</fullName>
    </submittedName>
</protein>
<keyword evidence="2" id="KW-0472">Membrane</keyword>
<dbReference type="EMBL" id="WWCL01000003">
    <property type="protein sequence ID" value="MYN46011.1"/>
    <property type="molecule type" value="Genomic_DNA"/>
</dbReference>
<feature type="region of interest" description="Disordered" evidence="1">
    <location>
        <begin position="288"/>
        <end position="312"/>
    </location>
</feature>
<evidence type="ECO:0000256" key="1">
    <source>
        <dbReference type="SAM" id="MobiDB-lite"/>
    </source>
</evidence>
<proteinExistence type="predicted"/>
<feature type="domain" description="Mce/MlaD" evidence="3">
    <location>
        <begin position="38"/>
        <end position="112"/>
    </location>
</feature>
<dbReference type="PANTHER" id="PTHR36698:SF2">
    <property type="entry name" value="MCE_MLAD DOMAIN-CONTAINING PROTEIN"/>
    <property type="match status" value="1"/>
</dbReference>
<accession>A0A845I2R2</accession>
<keyword evidence="2" id="KW-0812">Transmembrane</keyword>
<dbReference type="Pfam" id="PF02470">
    <property type="entry name" value="MlaD"/>
    <property type="match status" value="1"/>
</dbReference>
<feature type="transmembrane region" description="Helical" evidence="2">
    <location>
        <begin position="6"/>
        <end position="28"/>
    </location>
</feature>
<evidence type="ECO:0000256" key="2">
    <source>
        <dbReference type="SAM" id="Phobius"/>
    </source>
</evidence>
<sequence length="312" mass="33724">MENRSHALTTGFFTITLLIAAILFGLWFNRDRVERAPYVLATTRPIPGLNPQAPVRYRGLQVGKVASISFDPNVTGQILVTLNINKDAPITSTTFATLGYQGVTGIAFIQLDDDSVGSPRLATNADTPARVPLRPGLFDVLEKRGKAILDQTEIATQRLNNLLSEQNQRAILNTFSEISATAQAYRALPEQLQPTLERLPQLADQTQQTLKSFHRLAGDADQMVQQLQAPNGPIARLTDSTERIAGSVEAVAGGLELDTLPQVNSLSDDTRASMRALRKTMNKINDRPQSLIFGAPGTPPGPGEAGFSASAK</sequence>
<evidence type="ECO:0000259" key="3">
    <source>
        <dbReference type="Pfam" id="PF02470"/>
    </source>
</evidence>
<dbReference type="RefSeq" id="WP_161035622.1">
    <property type="nucleotide sequence ID" value="NZ_WWCL01000003.1"/>
</dbReference>
<comment type="caution">
    <text evidence="4">The sequence shown here is derived from an EMBL/GenBank/DDBJ whole genome shotgun (WGS) entry which is preliminary data.</text>
</comment>
<organism evidence="4 5">
    <name type="scientific">Duganella fentianensis</name>
    <dbReference type="NCBI Taxonomy" id="2692177"/>
    <lineage>
        <taxon>Bacteria</taxon>
        <taxon>Pseudomonadati</taxon>
        <taxon>Pseudomonadota</taxon>
        <taxon>Betaproteobacteria</taxon>
        <taxon>Burkholderiales</taxon>
        <taxon>Oxalobacteraceae</taxon>
        <taxon>Telluria group</taxon>
        <taxon>Duganella</taxon>
    </lineage>
</organism>
<dbReference type="AlphaFoldDB" id="A0A845I2R2"/>
<dbReference type="Proteomes" id="UP000444316">
    <property type="component" value="Unassembled WGS sequence"/>
</dbReference>
<name>A0A845I2R2_9BURK</name>
<keyword evidence="2" id="KW-1133">Transmembrane helix</keyword>
<gene>
    <name evidence="4" type="ORF">GTP23_13225</name>
</gene>
<keyword evidence="5" id="KW-1185">Reference proteome</keyword>
<evidence type="ECO:0000313" key="4">
    <source>
        <dbReference type="EMBL" id="MYN46011.1"/>
    </source>
</evidence>
<dbReference type="PANTHER" id="PTHR36698">
    <property type="entry name" value="BLL5892 PROTEIN"/>
    <property type="match status" value="1"/>
</dbReference>
<dbReference type="InterPro" id="IPR003399">
    <property type="entry name" value="Mce/MlaD"/>
</dbReference>
<evidence type="ECO:0000313" key="5">
    <source>
        <dbReference type="Proteomes" id="UP000444316"/>
    </source>
</evidence>